<evidence type="ECO:0000313" key="3">
    <source>
        <dbReference type="EMBL" id="OGK18491.1"/>
    </source>
</evidence>
<sequence length="143" mass="16355">MQPNKAFVVDSSVAVKWFNQRDEKYIDQADKILADVQNRKSYILMPELAKYEVGNALLNKQMSLQSTLGSLATYYSFPIQFVPQDLQQAQDATKIANENQITYYDASFMALAKEQKAVLITDNPKHQKRKITGLTVISLKDYR</sequence>
<dbReference type="InterPro" id="IPR051619">
    <property type="entry name" value="TypeII_TA_RNase_PINc/VapC"/>
</dbReference>
<dbReference type="SUPFAM" id="SSF88723">
    <property type="entry name" value="PIN domain-like"/>
    <property type="match status" value="1"/>
</dbReference>
<dbReference type="InterPro" id="IPR044153">
    <property type="entry name" value="PIN_Pae0151-like"/>
</dbReference>
<organism evidence="3 4">
    <name type="scientific">Candidatus Roizmanbacteria bacterium RIFCSPHIGHO2_01_FULL_39_24</name>
    <dbReference type="NCBI Taxonomy" id="1802032"/>
    <lineage>
        <taxon>Bacteria</taxon>
        <taxon>Candidatus Roizmaniibacteriota</taxon>
    </lineage>
</organism>
<dbReference type="PANTHER" id="PTHR35901:SF1">
    <property type="entry name" value="EXONUCLEASE VAPC9"/>
    <property type="match status" value="1"/>
</dbReference>
<dbReference type="InterPro" id="IPR029060">
    <property type="entry name" value="PIN-like_dom_sf"/>
</dbReference>
<proteinExistence type="predicted"/>
<dbReference type="Pfam" id="PF01850">
    <property type="entry name" value="PIN"/>
    <property type="match status" value="1"/>
</dbReference>
<dbReference type="CDD" id="cd09873">
    <property type="entry name" value="PIN_Pae0151-like"/>
    <property type="match status" value="1"/>
</dbReference>
<dbReference type="PANTHER" id="PTHR35901">
    <property type="entry name" value="RIBONUCLEASE VAPC3"/>
    <property type="match status" value="1"/>
</dbReference>
<protein>
    <recommendedName>
        <fullName evidence="2">PIN domain-containing protein</fullName>
    </recommendedName>
</protein>
<keyword evidence="1" id="KW-0460">Magnesium</keyword>
<feature type="domain" description="PIN" evidence="2">
    <location>
        <begin position="8"/>
        <end position="128"/>
    </location>
</feature>
<name>A0A1F7GI20_9BACT</name>
<gene>
    <name evidence="3" type="ORF">A2799_00720</name>
</gene>
<dbReference type="EMBL" id="MFZH01000031">
    <property type="protein sequence ID" value="OGK18491.1"/>
    <property type="molecule type" value="Genomic_DNA"/>
</dbReference>
<comment type="caution">
    <text evidence="3">The sequence shown here is derived from an EMBL/GenBank/DDBJ whole genome shotgun (WGS) entry which is preliminary data.</text>
</comment>
<evidence type="ECO:0000313" key="4">
    <source>
        <dbReference type="Proteomes" id="UP000176850"/>
    </source>
</evidence>
<dbReference type="AlphaFoldDB" id="A0A1F7GI20"/>
<evidence type="ECO:0000256" key="1">
    <source>
        <dbReference type="ARBA" id="ARBA00022842"/>
    </source>
</evidence>
<evidence type="ECO:0000259" key="2">
    <source>
        <dbReference type="Pfam" id="PF01850"/>
    </source>
</evidence>
<dbReference type="Gene3D" id="3.40.50.1010">
    <property type="entry name" value="5'-nuclease"/>
    <property type="match status" value="1"/>
</dbReference>
<dbReference type="Proteomes" id="UP000176850">
    <property type="component" value="Unassembled WGS sequence"/>
</dbReference>
<dbReference type="InterPro" id="IPR002716">
    <property type="entry name" value="PIN_dom"/>
</dbReference>
<reference evidence="3 4" key="1">
    <citation type="journal article" date="2016" name="Nat. Commun.">
        <title>Thousands of microbial genomes shed light on interconnected biogeochemical processes in an aquifer system.</title>
        <authorList>
            <person name="Anantharaman K."/>
            <person name="Brown C.T."/>
            <person name="Hug L.A."/>
            <person name="Sharon I."/>
            <person name="Castelle C.J."/>
            <person name="Probst A.J."/>
            <person name="Thomas B.C."/>
            <person name="Singh A."/>
            <person name="Wilkins M.J."/>
            <person name="Karaoz U."/>
            <person name="Brodie E.L."/>
            <person name="Williams K.H."/>
            <person name="Hubbard S.S."/>
            <person name="Banfield J.F."/>
        </authorList>
    </citation>
    <scope>NUCLEOTIDE SEQUENCE [LARGE SCALE GENOMIC DNA]</scope>
</reference>
<accession>A0A1F7GI20</accession>